<reference evidence="2 3" key="1">
    <citation type="submission" date="2023-07" db="EMBL/GenBank/DDBJ databases">
        <title>Genomic Encyclopedia of Type Strains, Phase IV (KMG-IV): sequencing the most valuable type-strain genomes for metagenomic binning, comparative biology and taxonomic classification.</title>
        <authorList>
            <person name="Goeker M."/>
        </authorList>
    </citation>
    <scope>NUCLEOTIDE SEQUENCE [LARGE SCALE GENOMIC DNA]</scope>
    <source>
        <strain evidence="2 3">DSM 5896</strain>
    </source>
</reference>
<name>A0ABU0F7I1_9HYPH</name>
<dbReference type="Proteomes" id="UP001237448">
    <property type="component" value="Unassembled WGS sequence"/>
</dbReference>
<gene>
    <name evidence="2" type="ORF">J3R73_000360</name>
</gene>
<organism evidence="2 3">
    <name type="scientific">Labrys monachus</name>
    <dbReference type="NCBI Taxonomy" id="217067"/>
    <lineage>
        <taxon>Bacteria</taxon>
        <taxon>Pseudomonadati</taxon>
        <taxon>Pseudomonadota</taxon>
        <taxon>Alphaproteobacteria</taxon>
        <taxon>Hyphomicrobiales</taxon>
        <taxon>Xanthobacteraceae</taxon>
        <taxon>Labrys</taxon>
    </lineage>
</organism>
<keyword evidence="3" id="KW-1185">Reference proteome</keyword>
<protein>
    <submittedName>
        <fullName evidence="2">HTH transcriptional regulator</fullName>
    </submittedName>
</protein>
<proteinExistence type="predicted"/>
<dbReference type="InterPro" id="IPR038461">
    <property type="entry name" value="Schlafen_AlbA_2_dom_sf"/>
</dbReference>
<dbReference type="PANTHER" id="PTHR30595">
    <property type="entry name" value="GLPR-RELATED TRANSCRIPTIONAL REPRESSOR"/>
    <property type="match status" value="1"/>
</dbReference>
<dbReference type="Gene3D" id="3.30.950.30">
    <property type="entry name" value="Schlafen, AAA domain"/>
    <property type="match status" value="1"/>
</dbReference>
<feature type="domain" description="Schlafen AlbA-2" evidence="1">
    <location>
        <begin position="24"/>
        <end position="142"/>
    </location>
</feature>
<accession>A0ABU0F7I1</accession>
<evidence type="ECO:0000313" key="3">
    <source>
        <dbReference type="Proteomes" id="UP001237448"/>
    </source>
</evidence>
<evidence type="ECO:0000259" key="1">
    <source>
        <dbReference type="Pfam" id="PF04326"/>
    </source>
</evidence>
<dbReference type="EMBL" id="JAUSVK010000001">
    <property type="protein sequence ID" value="MDQ0390568.1"/>
    <property type="molecule type" value="Genomic_DNA"/>
</dbReference>
<dbReference type="Pfam" id="PF04326">
    <property type="entry name" value="SLFN_AlbA_2"/>
    <property type="match status" value="1"/>
</dbReference>
<dbReference type="InterPro" id="IPR007421">
    <property type="entry name" value="Schlafen_AlbA_2_dom"/>
</dbReference>
<dbReference type="PANTHER" id="PTHR30595:SF6">
    <property type="entry name" value="SCHLAFEN ALBA-2 DOMAIN-CONTAINING PROTEIN"/>
    <property type="match status" value="1"/>
</dbReference>
<sequence>MIPETLDGWTFDVVRTLCEQLQPEGERHDFKFEFQEPCKTTKICCAFANAYGGFLVVGVRDGGPPAARPEGIRRSLEILKVLRDKVKAEPEIEIRGPRPIPVPGSEKVIYVFEVPRSERRPHLPSRKEDRVFWKRLGSQCEQKSWLGKNGQDR</sequence>
<comment type="caution">
    <text evidence="2">The sequence shown here is derived from an EMBL/GenBank/DDBJ whole genome shotgun (WGS) entry which is preliminary data.</text>
</comment>
<evidence type="ECO:0000313" key="2">
    <source>
        <dbReference type="EMBL" id="MDQ0390568.1"/>
    </source>
</evidence>
<dbReference type="RefSeq" id="WP_307421819.1">
    <property type="nucleotide sequence ID" value="NZ_JAUSVK010000001.1"/>
</dbReference>